<gene>
    <name evidence="2" type="ORF">METZ01_LOCUS337183</name>
</gene>
<keyword evidence="1" id="KW-0812">Transmembrane</keyword>
<evidence type="ECO:0000256" key="1">
    <source>
        <dbReference type="SAM" id="Phobius"/>
    </source>
</evidence>
<protein>
    <submittedName>
        <fullName evidence="2">Uncharacterized protein</fullName>
    </submittedName>
</protein>
<keyword evidence="1" id="KW-1133">Transmembrane helix</keyword>
<dbReference type="AlphaFoldDB" id="A0A382QFN2"/>
<evidence type="ECO:0000313" key="2">
    <source>
        <dbReference type="EMBL" id="SVC84329.1"/>
    </source>
</evidence>
<proteinExistence type="predicted"/>
<dbReference type="EMBL" id="UINC01114189">
    <property type="protein sequence ID" value="SVC84329.1"/>
    <property type="molecule type" value="Genomic_DNA"/>
</dbReference>
<sequence>MNRVMVLLGGAWGFFGMIVLLLFAIWRLAVLALEGFHVGYQGIH</sequence>
<feature type="non-terminal residue" evidence="2">
    <location>
        <position position="44"/>
    </location>
</feature>
<feature type="transmembrane region" description="Helical" evidence="1">
    <location>
        <begin position="6"/>
        <end position="26"/>
    </location>
</feature>
<keyword evidence="1" id="KW-0472">Membrane</keyword>
<name>A0A382QFN2_9ZZZZ</name>
<reference evidence="2" key="1">
    <citation type="submission" date="2018-05" db="EMBL/GenBank/DDBJ databases">
        <authorList>
            <person name="Lanie J.A."/>
            <person name="Ng W.-L."/>
            <person name="Kazmierczak K.M."/>
            <person name="Andrzejewski T.M."/>
            <person name="Davidsen T.M."/>
            <person name="Wayne K.J."/>
            <person name="Tettelin H."/>
            <person name="Glass J.I."/>
            <person name="Rusch D."/>
            <person name="Podicherti R."/>
            <person name="Tsui H.-C.T."/>
            <person name="Winkler M.E."/>
        </authorList>
    </citation>
    <scope>NUCLEOTIDE SEQUENCE</scope>
</reference>
<accession>A0A382QFN2</accession>
<organism evidence="2">
    <name type="scientific">marine metagenome</name>
    <dbReference type="NCBI Taxonomy" id="408172"/>
    <lineage>
        <taxon>unclassified sequences</taxon>
        <taxon>metagenomes</taxon>
        <taxon>ecological metagenomes</taxon>
    </lineage>
</organism>